<keyword evidence="2" id="KW-1185">Reference proteome</keyword>
<protein>
    <submittedName>
        <fullName evidence="1">ABC-type amino acid transport system permease subunit</fullName>
    </submittedName>
</protein>
<dbReference type="RefSeq" id="WP_281398125.1">
    <property type="nucleotide sequence ID" value="NZ_JACHMB010000001.1"/>
</dbReference>
<evidence type="ECO:0000313" key="1">
    <source>
        <dbReference type="EMBL" id="MBB5773657.1"/>
    </source>
</evidence>
<gene>
    <name evidence="1" type="ORF">HD596_000413</name>
</gene>
<name>A0A7W9FY14_9ACTN</name>
<dbReference type="Proteomes" id="UP000579153">
    <property type="component" value="Unassembled WGS sequence"/>
</dbReference>
<reference evidence="1 2" key="1">
    <citation type="submission" date="2020-08" db="EMBL/GenBank/DDBJ databases">
        <title>Sequencing the genomes of 1000 actinobacteria strains.</title>
        <authorList>
            <person name="Klenk H.-P."/>
        </authorList>
    </citation>
    <scope>NUCLEOTIDE SEQUENCE [LARGE SCALE GENOMIC DNA]</scope>
    <source>
        <strain evidence="1 2">DSM 45507</strain>
    </source>
</reference>
<organism evidence="1 2">
    <name type="scientific">Nonomuraea jabiensis</name>
    <dbReference type="NCBI Taxonomy" id="882448"/>
    <lineage>
        <taxon>Bacteria</taxon>
        <taxon>Bacillati</taxon>
        <taxon>Actinomycetota</taxon>
        <taxon>Actinomycetes</taxon>
        <taxon>Streptosporangiales</taxon>
        <taxon>Streptosporangiaceae</taxon>
        <taxon>Nonomuraea</taxon>
    </lineage>
</organism>
<accession>A0A7W9FY14</accession>
<comment type="caution">
    <text evidence="1">The sequence shown here is derived from an EMBL/GenBank/DDBJ whole genome shotgun (WGS) entry which is preliminary data.</text>
</comment>
<sequence length="42" mass="4490">MLLTLELTVLGIALGFVLGAVLALVRLSPNRPGVHLALRPQR</sequence>
<dbReference type="AlphaFoldDB" id="A0A7W9FY14"/>
<proteinExistence type="predicted"/>
<dbReference type="EMBL" id="JACHMB010000001">
    <property type="protein sequence ID" value="MBB5773657.1"/>
    <property type="molecule type" value="Genomic_DNA"/>
</dbReference>
<evidence type="ECO:0000313" key="2">
    <source>
        <dbReference type="Proteomes" id="UP000579153"/>
    </source>
</evidence>